<organism evidence="1 2">
    <name type="scientific">Flagellimonas allohymeniacidonis</name>
    <dbReference type="NCBI Taxonomy" id="2517819"/>
    <lineage>
        <taxon>Bacteria</taxon>
        <taxon>Pseudomonadati</taxon>
        <taxon>Bacteroidota</taxon>
        <taxon>Flavobacteriia</taxon>
        <taxon>Flavobacteriales</taxon>
        <taxon>Flavobacteriaceae</taxon>
        <taxon>Flagellimonas</taxon>
    </lineage>
</organism>
<dbReference type="OrthoDB" id="5431540at2"/>
<name>A0A4Q8QGW7_9FLAO</name>
<evidence type="ECO:0000313" key="1">
    <source>
        <dbReference type="EMBL" id="TAI48488.1"/>
    </source>
</evidence>
<proteinExistence type="predicted"/>
<gene>
    <name evidence="1" type="ORF">EW142_01400</name>
</gene>
<keyword evidence="2" id="KW-1185">Reference proteome</keyword>
<evidence type="ECO:0008006" key="3">
    <source>
        <dbReference type="Google" id="ProtNLM"/>
    </source>
</evidence>
<accession>A0A4Q8QGW7</accession>
<dbReference type="RefSeq" id="WP_130608602.1">
    <property type="nucleotide sequence ID" value="NZ_SGIU01000001.1"/>
</dbReference>
<evidence type="ECO:0000313" key="2">
    <source>
        <dbReference type="Proteomes" id="UP000291981"/>
    </source>
</evidence>
<protein>
    <recommendedName>
        <fullName evidence="3">DUF922 domain-containing protein</fullName>
    </recommendedName>
</protein>
<sequence>MSKDYKKFFTGLLVLNLICLVTPDRIVYKLRKSDRYFWSEKPLDLSHFRIWENAESDTTAMVHPMITGQISKVYNYPAAVLFTSDEIGKSWIDTASFDDSSEDQRALSELLEHEKRHFDITEIYRRKAQDSVNQMIFSSYMEKYKVIEYFFAISDSIQHVFDSESEHGLNAEQSEKWNELMARELYKNP</sequence>
<reference evidence="1 2" key="1">
    <citation type="submission" date="2019-02" db="EMBL/GenBank/DDBJ databases">
        <title>Draft genome sequence of Muricauda sp. 176CP4-71.</title>
        <authorList>
            <person name="Park J.-S."/>
        </authorList>
    </citation>
    <scope>NUCLEOTIDE SEQUENCE [LARGE SCALE GENOMIC DNA]</scope>
    <source>
        <strain evidence="1 2">176CP4-71</strain>
    </source>
</reference>
<dbReference type="EMBL" id="SGIU01000001">
    <property type="protein sequence ID" value="TAI48488.1"/>
    <property type="molecule type" value="Genomic_DNA"/>
</dbReference>
<comment type="caution">
    <text evidence="1">The sequence shown here is derived from an EMBL/GenBank/DDBJ whole genome shotgun (WGS) entry which is preliminary data.</text>
</comment>
<dbReference type="Proteomes" id="UP000291981">
    <property type="component" value="Unassembled WGS sequence"/>
</dbReference>
<dbReference type="AlphaFoldDB" id="A0A4Q8QGW7"/>